<evidence type="ECO:0000256" key="1">
    <source>
        <dbReference type="SAM" id="MobiDB-lite"/>
    </source>
</evidence>
<dbReference type="EMBL" id="AJWY01010105">
    <property type="protein sequence ID" value="EKC56461.1"/>
    <property type="molecule type" value="Genomic_DNA"/>
</dbReference>
<proteinExistence type="predicted"/>
<name>K1TB10_9ZZZZ</name>
<feature type="region of interest" description="Disordered" evidence="1">
    <location>
        <begin position="26"/>
        <end position="51"/>
    </location>
</feature>
<accession>K1TB10</accession>
<evidence type="ECO:0000313" key="2">
    <source>
        <dbReference type="EMBL" id="EKC56461.1"/>
    </source>
</evidence>
<comment type="caution">
    <text evidence="2">The sequence shown here is derived from an EMBL/GenBank/DDBJ whole genome shotgun (WGS) entry which is preliminary data.</text>
</comment>
<reference evidence="2" key="1">
    <citation type="journal article" date="2013" name="Environ. Microbiol.">
        <title>Microbiota from the distal guts of lean and obese adolescents exhibit partial functional redundancy besides clear differences in community structure.</title>
        <authorList>
            <person name="Ferrer M."/>
            <person name="Ruiz A."/>
            <person name="Lanza F."/>
            <person name="Haange S.B."/>
            <person name="Oberbach A."/>
            <person name="Till H."/>
            <person name="Bargiela R."/>
            <person name="Campoy C."/>
            <person name="Segura M.T."/>
            <person name="Richter M."/>
            <person name="von Bergen M."/>
            <person name="Seifert J."/>
            <person name="Suarez A."/>
        </authorList>
    </citation>
    <scope>NUCLEOTIDE SEQUENCE</scope>
</reference>
<dbReference type="AlphaFoldDB" id="K1TB10"/>
<dbReference type="Gene3D" id="3.40.50.2300">
    <property type="match status" value="1"/>
</dbReference>
<feature type="non-terminal residue" evidence="2">
    <location>
        <position position="159"/>
    </location>
</feature>
<dbReference type="InterPro" id="IPR028082">
    <property type="entry name" value="Peripla_BP_I"/>
</dbReference>
<organism evidence="2">
    <name type="scientific">human gut metagenome</name>
    <dbReference type="NCBI Taxonomy" id="408170"/>
    <lineage>
        <taxon>unclassified sequences</taxon>
        <taxon>metagenomes</taxon>
        <taxon>organismal metagenomes</taxon>
    </lineage>
</organism>
<gene>
    <name evidence="2" type="ORF">LEA_14826</name>
</gene>
<protein>
    <submittedName>
        <fullName evidence="2">LysM domain protein</fullName>
    </submittedName>
</protein>
<feature type="compositionally biased region" description="Polar residues" evidence="1">
    <location>
        <begin position="30"/>
        <end position="47"/>
    </location>
</feature>
<dbReference type="SUPFAM" id="SSF53822">
    <property type="entry name" value="Periplasmic binding protein-like I"/>
    <property type="match status" value="1"/>
</dbReference>
<sequence>MDANPEMKREGYMLQKGATLFIPYTKDQKNPNQVNGQKSGNGATVQKTATAPATSKAAVARNAVKVGVMLPLHNVDGDGKRMVEYYRGLLLACETLKQQGADIDVRAWNVPIDADIRNTLLQEGANQCDIIFGPLYTKQVAPLANFCKNYGIKMVIPFS</sequence>